<dbReference type="GO" id="GO:0070402">
    <property type="term" value="F:NADPH binding"/>
    <property type="evidence" value="ECO:0007669"/>
    <property type="project" value="TreeGrafter"/>
</dbReference>
<comment type="caution">
    <text evidence="4">The sequence shown here is derived from an EMBL/GenBank/DDBJ whole genome shotgun (WGS) entry which is preliminary data.</text>
</comment>
<dbReference type="InterPro" id="IPR036291">
    <property type="entry name" value="NAD(P)-bd_dom_sf"/>
</dbReference>
<dbReference type="AlphaFoldDB" id="A0A011SXT4"/>
<accession>A0A011SXT4</accession>
<dbReference type="PANTHER" id="PTHR48106">
    <property type="entry name" value="QUINONE OXIDOREDUCTASE PIG3-RELATED"/>
    <property type="match status" value="1"/>
</dbReference>
<dbReference type="GO" id="GO:0005829">
    <property type="term" value="C:cytosol"/>
    <property type="evidence" value="ECO:0007669"/>
    <property type="project" value="TreeGrafter"/>
</dbReference>
<dbReference type="PATRIC" id="fig|69279.3.peg.3161"/>
<evidence type="ECO:0000256" key="2">
    <source>
        <dbReference type="ARBA" id="ARBA00023002"/>
    </source>
</evidence>
<dbReference type="InterPro" id="IPR047618">
    <property type="entry name" value="QOR-like"/>
</dbReference>
<dbReference type="EMBL" id="SNZF01000008">
    <property type="protein sequence ID" value="TDR35603.1"/>
    <property type="molecule type" value="Genomic_DNA"/>
</dbReference>
<proteinExistence type="predicted"/>
<keyword evidence="2" id="KW-0560">Oxidoreductase</keyword>
<dbReference type="STRING" id="69279.BG36_10345"/>
<keyword evidence="1" id="KW-0521">NADP</keyword>
<organism evidence="4 6">
    <name type="scientific">Aquamicrobium defluvii</name>
    <dbReference type="NCBI Taxonomy" id="69279"/>
    <lineage>
        <taxon>Bacteria</taxon>
        <taxon>Pseudomonadati</taxon>
        <taxon>Pseudomonadota</taxon>
        <taxon>Alphaproteobacteria</taxon>
        <taxon>Hyphomicrobiales</taxon>
        <taxon>Phyllobacteriaceae</taxon>
        <taxon>Aquamicrobium</taxon>
    </lineage>
</organism>
<reference evidence="5 7" key="2">
    <citation type="submission" date="2019-03" db="EMBL/GenBank/DDBJ databases">
        <title>Genomic Encyclopedia of Type Strains, Phase IV (KMG-IV): sequencing the most valuable type-strain genomes for metagenomic binning, comparative biology and taxonomic classification.</title>
        <authorList>
            <person name="Goeker M."/>
        </authorList>
    </citation>
    <scope>NUCLEOTIDE SEQUENCE [LARGE SCALE GENOMIC DNA]</scope>
    <source>
        <strain evidence="5 7">DSM 11603</strain>
    </source>
</reference>
<dbReference type="eggNOG" id="COG0604">
    <property type="taxonomic scope" value="Bacteria"/>
</dbReference>
<evidence type="ECO:0000313" key="4">
    <source>
        <dbReference type="EMBL" id="EXL04044.1"/>
    </source>
</evidence>
<dbReference type="Pfam" id="PF08240">
    <property type="entry name" value="ADH_N"/>
    <property type="match status" value="1"/>
</dbReference>
<dbReference type="SMART" id="SM00829">
    <property type="entry name" value="PKS_ER"/>
    <property type="match status" value="1"/>
</dbReference>
<dbReference type="NCBIfam" id="NF008024">
    <property type="entry name" value="PRK10754.1"/>
    <property type="match status" value="1"/>
</dbReference>
<evidence type="ECO:0000313" key="5">
    <source>
        <dbReference type="EMBL" id="TDR35603.1"/>
    </source>
</evidence>
<dbReference type="InterPro" id="IPR020843">
    <property type="entry name" value="ER"/>
</dbReference>
<dbReference type="Pfam" id="PF00107">
    <property type="entry name" value="ADH_zinc_N"/>
    <property type="match status" value="1"/>
</dbReference>
<dbReference type="SUPFAM" id="SSF51735">
    <property type="entry name" value="NAD(P)-binding Rossmann-fold domains"/>
    <property type="match status" value="1"/>
</dbReference>
<evidence type="ECO:0000313" key="6">
    <source>
        <dbReference type="Proteomes" id="UP000019849"/>
    </source>
</evidence>
<dbReference type="FunFam" id="3.40.50.720:FF:000053">
    <property type="entry name" value="Quinone oxidoreductase 1"/>
    <property type="match status" value="1"/>
</dbReference>
<dbReference type="InterPro" id="IPR011032">
    <property type="entry name" value="GroES-like_sf"/>
</dbReference>
<dbReference type="CDD" id="cd05286">
    <property type="entry name" value="QOR2"/>
    <property type="match status" value="1"/>
</dbReference>
<dbReference type="EMBL" id="JENY01000022">
    <property type="protein sequence ID" value="EXL04044.1"/>
    <property type="molecule type" value="Genomic_DNA"/>
</dbReference>
<dbReference type="GO" id="GO:0035925">
    <property type="term" value="F:mRNA 3'-UTR AU-rich region binding"/>
    <property type="evidence" value="ECO:0007669"/>
    <property type="project" value="TreeGrafter"/>
</dbReference>
<dbReference type="InterPro" id="IPR013154">
    <property type="entry name" value="ADH-like_N"/>
</dbReference>
<gene>
    <name evidence="4" type="ORF">BG36_10345</name>
    <name evidence="5" type="ORF">DES43_10826</name>
</gene>
<evidence type="ECO:0000256" key="1">
    <source>
        <dbReference type="ARBA" id="ARBA00022857"/>
    </source>
</evidence>
<dbReference type="HOGENOM" id="CLU_026673_3_1_5"/>
<dbReference type="RefSeq" id="WP_035028603.1">
    <property type="nucleotide sequence ID" value="NZ_KK073894.1"/>
</dbReference>
<sequence length="325" mass="34989">MSKAIRIHTHGGPEVLVPEEADAGKPGRGEILVRHTAIGVNFIDVYHRTGLYPAPNGFPFTPGGEAAGVVLEVGEGVDWLRPGDRIAYVVRLGAYAEQRVVPADQVVPIPDGITDEQAAGMMLKGMTVEYLLRRTFRVKPGDTVLYHAAAGGVGLIFGQWANHLGATVIGTAGSPEKAELARAHGFHHVIDYRRQDFVGEVMRITEGRKCDAVYDSVGKDTFAGSLDCLKRLGTFISFGQSSGPIPPFDIGILAQKGSLYATRPTLFSYNVTRGELEESARALFDVVLSGAVRIRINQRYALADAAQAHADLEARRTTGTTILLP</sequence>
<evidence type="ECO:0000313" key="7">
    <source>
        <dbReference type="Proteomes" id="UP000294958"/>
    </source>
</evidence>
<dbReference type="Proteomes" id="UP000019849">
    <property type="component" value="Unassembled WGS sequence"/>
</dbReference>
<protein>
    <submittedName>
        <fullName evidence="5">NADPH:quinone reductase-like Zn-dependent oxidoreductase</fullName>
    </submittedName>
    <submittedName>
        <fullName evidence="4">Quinone oxidoreductase</fullName>
    </submittedName>
</protein>
<dbReference type="PANTHER" id="PTHR48106:SF13">
    <property type="entry name" value="QUINONE OXIDOREDUCTASE-RELATED"/>
    <property type="match status" value="1"/>
</dbReference>
<reference evidence="4 6" key="1">
    <citation type="submission" date="2014-02" db="EMBL/GenBank/DDBJ databases">
        <title>Aquamicrobium defluvii Genome sequencing.</title>
        <authorList>
            <person name="Wang X."/>
        </authorList>
    </citation>
    <scope>NUCLEOTIDE SEQUENCE [LARGE SCALE GENOMIC DNA]</scope>
    <source>
        <strain evidence="4 6">W13Z1</strain>
    </source>
</reference>
<dbReference type="OrthoDB" id="9805883at2"/>
<dbReference type="SUPFAM" id="SSF50129">
    <property type="entry name" value="GroES-like"/>
    <property type="match status" value="1"/>
</dbReference>
<name>A0A011SXT4_9HYPH</name>
<keyword evidence="7" id="KW-1185">Reference proteome</keyword>
<dbReference type="GO" id="GO:0003960">
    <property type="term" value="F:quinone reductase (NADPH) activity"/>
    <property type="evidence" value="ECO:0007669"/>
    <property type="project" value="InterPro"/>
</dbReference>
<feature type="domain" description="Enoyl reductase (ER)" evidence="3">
    <location>
        <begin position="11"/>
        <end position="323"/>
    </location>
</feature>
<dbReference type="Gene3D" id="3.40.50.720">
    <property type="entry name" value="NAD(P)-binding Rossmann-like Domain"/>
    <property type="match status" value="1"/>
</dbReference>
<dbReference type="Proteomes" id="UP000294958">
    <property type="component" value="Unassembled WGS sequence"/>
</dbReference>
<evidence type="ECO:0000259" key="3">
    <source>
        <dbReference type="SMART" id="SM00829"/>
    </source>
</evidence>
<dbReference type="Gene3D" id="3.90.180.10">
    <property type="entry name" value="Medium-chain alcohol dehydrogenases, catalytic domain"/>
    <property type="match status" value="1"/>
</dbReference>
<dbReference type="InterPro" id="IPR013149">
    <property type="entry name" value="ADH-like_C"/>
</dbReference>